<name>A0A6V7TR49_MELEN</name>
<dbReference type="AlphaFoldDB" id="A0A6V7TR49"/>
<gene>
    <name evidence="1" type="ORF">MENT_LOCUS3308</name>
</gene>
<accession>A0A6V7TR49</accession>
<protein>
    <submittedName>
        <fullName evidence="1">Uncharacterized protein</fullName>
    </submittedName>
</protein>
<comment type="caution">
    <text evidence="1">The sequence shown here is derived from an EMBL/GenBank/DDBJ whole genome shotgun (WGS) entry which is preliminary data.</text>
</comment>
<sequence>MRKKEKIERKKGGRLPNYYPQLTFKIKSKRSVNLKLFKQICGNFSPPFINILNKIFVYLSVFSTKWKSIKFPKKEIIVVVECGNEESYCQIKY</sequence>
<evidence type="ECO:0000313" key="2">
    <source>
        <dbReference type="Proteomes" id="UP000580250"/>
    </source>
</evidence>
<organism evidence="1 2">
    <name type="scientific">Meloidogyne enterolobii</name>
    <name type="common">Root-knot nematode worm</name>
    <name type="synonym">Meloidogyne mayaguensis</name>
    <dbReference type="NCBI Taxonomy" id="390850"/>
    <lineage>
        <taxon>Eukaryota</taxon>
        <taxon>Metazoa</taxon>
        <taxon>Ecdysozoa</taxon>
        <taxon>Nematoda</taxon>
        <taxon>Chromadorea</taxon>
        <taxon>Rhabditida</taxon>
        <taxon>Tylenchina</taxon>
        <taxon>Tylenchomorpha</taxon>
        <taxon>Tylenchoidea</taxon>
        <taxon>Meloidogynidae</taxon>
        <taxon>Meloidogyninae</taxon>
        <taxon>Meloidogyne</taxon>
    </lineage>
</organism>
<dbReference type="EMBL" id="CAJEWN010000010">
    <property type="protein sequence ID" value="CAD2131389.1"/>
    <property type="molecule type" value="Genomic_DNA"/>
</dbReference>
<dbReference type="Proteomes" id="UP000580250">
    <property type="component" value="Unassembled WGS sequence"/>
</dbReference>
<reference evidence="1 2" key="1">
    <citation type="submission" date="2020-08" db="EMBL/GenBank/DDBJ databases">
        <authorList>
            <person name="Koutsovoulos G."/>
            <person name="Danchin GJ E."/>
        </authorList>
    </citation>
    <scope>NUCLEOTIDE SEQUENCE [LARGE SCALE GENOMIC DNA]</scope>
</reference>
<evidence type="ECO:0000313" key="1">
    <source>
        <dbReference type="EMBL" id="CAD2131389.1"/>
    </source>
</evidence>
<proteinExistence type="predicted"/>